<dbReference type="STRING" id="1661398.A0A482VYF8"/>
<feature type="domain" description="Transposase IS30-like HTH" evidence="3">
    <location>
        <begin position="11"/>
        <end position="44"/>
    </location>
</feature>
<proteinExistence type="predicted"/>
<dbReference type="GO" id="GO:0005634">
    <property type="term" value="C:nucleus"/>
    <property type="evidence" value="ECO:0007669"/>
    <property type="project" value="UniProtKB-SubCell"/>
</dbReference>
<comment type="subcellular location">
    <subcellularLocation>
        <location evidence="1">Nucleus</location>
    </subcellularLocation>
</comment>
<feature type="region of interest" description="Disordered" evidence="2">
    <location>
        <begin position="40"/>
        <end position="64"/>
    </location>
</feature>
<dbReference type="OrthoDB" id="6755115at2759"/>
<dbReference type="InterPro" id="IPR009057">
    <property type="entry name" value="Homeodomain-like_sf"/>
</dbReference>
<evidence type="ECO:0000256" key="2">
    <source>
        <dbReference type="SAM" id="MobiDB-lite"/>
    </source>
</evidence>
<name>A0A482VYF8_ASBVE</name>
<comment type="caution">
    <text evidence="4">The sequence shown here is derived from an EMBL/GenBank/DDBJ whole genome shotgun (WGS) entry which is preliminary data.</text>
</comment>
<evidence type="ECO:0000313" key="5">
    <source>
        <dbReference type="Proteomes" id="UP000292052"/>
    </source>
</evidence>
<gene>
    <name evidence="4" type="ORF">BDFB_004177</name>
</gene>
<dbReference type="EMBL" id="QDEB01048608">
    <property type="protein sequence ID" value="RZC37850.1"/>
    <property type="molecule type" value="Genomic_DNA"/>
</dbReference>
<dbReference type="Gene3D" id="1.10.10.60">
    <property type="entry name" value="Homeodomain-like"/>
    <property type="match status" value="1"/>
</dbReference>
<reference evidence="4 5" key="1">
    <citation type="submission" date="2017-03" db="EMBL/GenBank/DDBJ databases">
        <title>Genome of the blue death feigning beetle - Asbolus verrucosus.</title>
        <authorList>
            <person name="Rider S.D."/>
        </authorList>
    </citation>
    <scope>NUCLEOTIDE SEQUENCE [LARGE SCALE GENOMIC DNA]</scope>
    <source>
        <strain evidence="4">Butters</strain>
        <tissue evidence="4">Head and leg muscle</tissue>
    </source>
</reference>
<dbReference type="InterPro" id="IPR025246">
    <property type="entry name" value="IS30-like_HTH"/>
</dbReference>
<dbReference type="AlphaFoldDB" id="A0A482VYF8"/>
<accession>A0A482VYF8</accession>
<organism evidence="4 5">
    <name type="scientific">Asbolus verrucosus</name>
    <name type="common">Desert ironclad beetle</name>
    <dbReference type="NCBI Taxonomy" id="1661398"/>
    <lineage>
        <taxon>Eukaryota</taxon>
        <taxon>Metazoa</taxon>
        <taxon>Ecdysozoa</taxon>
        <taxon>Arthropoda</taxon>
        <taxon>Hexapoda</taxon>
        <taxon>Insecta</taxon>
        <taxon>Pterygota</taxon>
        <taxon>Neoptera</taxon>
        <taxon>Endopterygota</taxon>
        <taxon>Coleoptera</taxon>
        <taxon>Polyphaga</taxon>
        <taxon>Cucujiformia</taxon>
        <taxon>Tenebrionidae</taxon>
        <taxon>Pimeliinae</taxon>
        <taxon>Asbolus</taxon>
    </lineage>
</organism>
<evidence type="ECO:0000256" key="1">
    <source>
        <dbReference type="ARBA" id="ARBA00004123"/>
    </source>
</evidence>
<dbReference type="Pfam" id="PF13936">
    <property type="entry name" value="HTH_38"/>
    <property type="match status" value="1"/>
</dbReference>
<protein>
    <submittedName>
        <fullName evidence="4">HTH 38 domain containing protein</fullName>
    </submittedName>
</protein>
<evidence type="ECO:0000259" key="3">
    <source>
        <dbReference type="Pfam" id="PF13936"/>
    </source>
</evidence>
<sequence length="159" mass="19013">MPQRRRPQVVRQLTPFERGRIVGLREGGCSYRQIARMVNRSVSTKNRDRRAQGSGRPRRTTNRQDRHLRLLAFRDHHMSTNSVAAAWYNVMDRVVSMPTIYRRVRSWGLHSYRPHLVLPLTRDYRCQRLDSCRERVNWDAQWNSVVCSNESRFCLRMND</sequence>
<keyword evidence="5" id="KW-1185">Reference proteome</keyword>
<dbReference type="Proteomes" id="UP000292052">
    <property type="component" value="Unassembled WGS sequence"/>
</dbReference>
<evidence type="ECO:0000313" key="4">
    <source>
        <dbReference type="EMBL" id="RZC37850.1"/>
    </source>
</evidence>
<dbReference type="SUPFAM" id="SSF46689">
    <property type="entry name" value="Homeodomain-like"/>
    <property type="match status" value="1"/>
</dbReference>